<feature type="transmembrane region" description="Helical" evidence="1">
    <location>
        <begin position="39"/>
        <end position="56"/>
    </location>
</feature>
<dbReference type="Pfam" id="PF19865">
    <property type="entry name" value="DUF6338"/>
    <property type="match status" value="1"/>
</dbReference>
<dbReference type="EMBL" id="DLUG01000202">
    <property type="protein sequence ID" value="DAB35886.1"/>
    <property type="molecule type" value="Genomic_DNA"/>
</dbReference>
<protein>
    <submittedName>
        <fullName evidence="2">Uncharacterized protein</fullName>
    </submittedName>
</protein>
<evidence type="ECO:0000313" key="3">
    <source>
        <dbReference type="Proteomes" id="UP000231638"/>
    </source>
</evidence>
<sequence>MNLTYDTINILLILIPGFISSIIFRQFHNKEKFDNYEKTIEALVFSVIIYIILILFDKWQPLAFKDGDIKIPPFINLLLTIIFMIVIPMLIGFILYKDWHMKLFRFMKLTNKTSRSTAWEDTFEEQKKFIIVHFKDGRRLSGTPMYYSNNEKGIYLYLHNPAWITAENEIIELPEVHGTLISKENIDFIEFQNNNI</sequence>
<comment type="caution">
    <text evidence="2">The sequence shown here is derived from an EMBL/GenBank/DDBJ whole genome shotgun (WGS) entry which is preliminary data.</text>
</comment>
<keyword evidence="1" id="KW-0812">Transmembrane</keyword>
<feature type="transmembrane region" description="Helical" evidence="1">
    <location>
        <begin position="76"/>
        <end position="96"/>
    </location>
</feature>
<reference evidence="2 3" key="1">
    <citation type="journal article" date="2017" name="Front. Microbiol.">
        <title>Comparative Genomic Analysis of the Class Epsilonproteobacteria and Proposed Reclassification to Epsilonbacteraeota (phyl. nov.).</title>
        <authorList>
            <person name="Waite D.W."/>
            <person name="Vanwonterghem I."/>
            <person name="Rinke C."/>
            <person name="Parks D.H."/>
            <person name="Zhang Y."/>
            <person name="Takai K."/>
            <person name="Sievert S.M."/>
            <person name="Simon J."/>
            <person name="Campbell B.J."/>
            <person name="Hanson T.E."/>
            <person name="Woyke T."/>
            <person name="Klotz M.G."/>
            <person name="Hugenholtz P."/>
        </authorList>
    </citation>
    <scope>NUCLEOTIDE SEQUENCE [LARGE SCALE GENOMIC DNA]</scope>
    <source>
        <strain evidence="2">UBA11420</strain>
    </source>
</reference>
<keyword evidence="1" id="KW-1133">Transmembrane helix</keyword>
<organism evidence="2 3">
    <name type="scientific">Sulfurospirillum cavolei</name>
    <dbReference type="NCBI Taxonomy" id="366522"/>
    <lineage>
        <taxon>Bacteria</taxon>
        <taxon>Pseudomonadati</taxon>
        <taxon>Campylobacterota</taxon>
        <taxon>Epsilonproteobacteria</taxon>
        <taxon>Campylobacterales</taxon>
        <taxon>Sulfurospirillaceae</taxon>
        <taxon>Sulfurospirillum</taxon>
    </lineage>
</organism>
<evidence type="ECO:0000313" key="2">
    <source>
        <dbReference type="EMBL" id="DAB35886.1"/>
    </source>
</evidence>
<dbReference type="AlphaFoldDB" id="A0A2D3WC67"/>
<evidence type="ECO:0000256" key="1">
    <source>
        <dbReference type="SAM" id="Phobius"/>
    </source>
</evidence>
<keyword evidence="1" id="KW-0472">Membrane</keyword>
<accession>A0A2D3WC67</accession>
<dbReference type="Proteomes" id="UP000231638">
    <property type="component" value="Unassembled WGS sequence"/>
</dbReference>
<name>A0A2D3WC67_9BACT</name>
<dbReference type="InterPro" id="IPR045919">
    <property type="entry name" value="DUF6338"/>
</dbReference>
<proteinExistence type="predicted"/>
<gene>
    <name evidence="2" type="ORF">CFH80_07760</name>
</gene>
<feature type="transmembrane region" description="Helical" evidence="1">
    <location>
        <begin position="6"/>
        <end position="27"/>
    </location>
</feature>